<sequence length="160" mass="18349">MKIGSEGRDLVKYPLFENGMTKGTSLSIKEAIAFPPNSTIILLFNKELQPFSICKKSWKTVNKATKEYAYNMVKKKCKQNVLNRLKQVYTHTESSKILARRKDEEEQLQRKRISRGELSTTVHKKRMARISMTMREHPELVRGLGVGPYPTQLFGSATSQ</sequence>
<accession>A0A445D0X5</accession>
<gene>
    <name evidence="1" type="ORF">Ahy_A05g022409</name>
</gene>
<protein>
    <submittedName>
        <fullName evidence="1">Uncharacterized protein</fullName>
    </submittedName>
</protein>
<dbReference type="EMBL" id="SDMP01000005">
    <property type="protein sequence ID" value="RYR56724.1"/>
    <property type="molecule type" value="Genomic_DNA"/>
</dbReference>
<reference evidence="1 2" key="1">
    <citation type="submission" date="2019-01" db="EMBL/GenBank/DDBJ databases">
        <title>Sequencing of cultivated peanut Arachis hypogaea provides insights into genome evolution and oil improvement.</title>
        <authorList>
            <person name="Chen X."/>
        </authorList>
    </citation>
    <scope>NUCLEOTIDE SEQUENCE [LARGE SCALE GENOMIC DNA]</scope>
    <source>
        <strain evidence="2">cv. Fuhuasheng</strain>
        <tissue evidence="1">Leaves</tissue>
    </source>
</reference>
<keyword evidence="2" id="KW-1185">Reference proteome</keyword>
<evidence type="ECO:0000313" key="1">
    <source>
        <dbReference type="EMBL" id="RYR56724.1"/>
    </source>
</evidence>
<evidence type="ECO:0000313" key="2">
    <source>
        <dbReference type="Proteomes" id="UP000289738"/>
    </source>
</evidence>
<proteinExistence type="predicted"/>
<name>A0A445D0X5_ARAHY</name>
<organism evidence="1 2">
    <name type="scientific">Arachis hypogaea</name>
    <name type="common">Peanut</name>
    <dbReference type="NCBI Taxonomy" id="3818"/>
    <lineage>
        <taxon>Eukaryota</taxon>
        <taxon>Viridiplantae</taxon>
        <taxon>Streptophyta</taxon>
        <taxon>Embryophyta</taxon>
        <taxon>Tracheophyta</taxon>
        <taxon>Spermatophyta</taxon>
        <taxon>Magnoliopsida</taxon>
        <taxon>eudicotyledons</taxon>
        <taxon>Gunneridae</taxon>
        <taxon>Pentapetalae</taxon>
        <taxon>rosids</taxon>
        <taxon>fabids</taxon>
        <taxon>Fabales</taxon>
        <taxon>Fabaceae</taxon>
        <taxon>Papilionoideae</taxon>
        <taxon>50 kb inversion clade</taxon>
        <taxon>dalbergioids sensu lato</taxon>
        <taxon>Dalbergieae</taxon>
        <taxon>Pterocarpus clade</taxon>
        <taxon>Arachis</taxon>
    </lineage>
</organism>
<comment type="caution">
    <text evidence="1">The sequence shown here is derived from an EMBL/GenBank/DDBJ whole genome shotgun (WGS) entry which is preliminary data.</text>
</comment>
<dbReference type="AlphaFoldDB" id="A0A445D0X5"/>
<dbReference type="Proteomes" id="UP000289738">
    <property type="component" value="Chromosome A05"/>
</dbReference>